<evidence type="ECO:0000256" key="2">
    <source>
        <dbReference type="ARBA" id="ARBA00022574"/>
    </source>
</evidence>
<dbReference type="EMBL" id="GDID01001729">
    <property type="protein sequence ID" value="JAP94877.1"/>
    <property type="molecule type" value="Transcribed_RNA"/>
</dbReference>
<dbReference type="GO" id="GO:0005730">
    <property type="term" value="C:nucleolus"/>
    <property type="evidence" value="ECO:0007669"/>
    <property type="project" value="UniProtKB-SubCell"/>
</dbReference>
<keyword evidence="4" id="KW-0539">Nucleus</keyword>
<keyword evidence="2" id="KW-0853">WD repeat</keyword>
<dbReference type="PANTHER" id="PTHR19924">
    <property type="entry name" value="UTP15 U3 SMALL NUCLEOLAR RNA-ASSOCIATED PROTEIN 15 FAMILY MEMBER"/>
    <property type="match status" value="1"/>
</dbReference>
<accession>A0A146KEG4</accession>
<dbReference type="Gene3D" id="2.130.10.10">
    <property type="entry name" value="YVTN repeat-like/Quinoprotein amine dehydrogenase"/>
    <property type="match status" value="1"/>
</dbReference>
<dbReference type="AlphaFoldDB" id="A0A146KEG4"/>
<organism evidence="5">
    <name type="scientific">Trepomonas sp. PC1</name>
    <dbReference type="NCBI Taxonomy" id="1076344"/>
    <lineage>
        <taxon>Eukaryota</taxon>
        <taxon>Metamonada</taxon>
        <taxon>Diplomonadida</taxon>
        <taxon>Hexamitidae</taxon>
        <taxon>Hexamitinae</taxon>
        <taxon>Trepomonas</taxon>
    </lineage>
</organism>
<protein>
    <submittedName>
        <fullName evidence="5">Src-associated protein-like protein</fullName>
    </submittedName>
</protein>
<name>A0A146KEG4_9EUKA</name>
<dbReference type="InterPro" id="IPR015943">
    <property type="entry name" value="WD40/YVTN_repeat-like_dom_sf"/>
</dbReference>
<feature type="non-terminal residue" evidence="5">
    <location>
        <position position="1"/>
    </location>
</feature>
<dbReference type="SUPFAM" id="SSF50978">
    <property type="entry name" value="WD40 repeat-like"/>
    <property type="match status" value="1"/>
</dbReference>
<dbReference type="InterPro" id="IPR036322">
    <property type="entry name" value="WD40_repeat_dom_sf"/>
</dbReference>
<proteinExistence type="predicted"/>
<reference evidence="5" key="1">
    <citation type="submission" date="2015-07" db="EMBL/GenBank/DDBJ databases">
        <title>Adaptation to a free-living lifestyle via gene acquisitions in the diplomonad Trepomonas sp. PC1.</title>
        <authorList>
            <person name="Xu F."/>
            <person name="Jerlstrom-Hultqvist J."/>
            <person name="Kolisko M."/>
            <person name="Simpson A.G.B."/>
            <person name="Roger A.J."/>
            <person name="Svard S.G."/>
            <person name="Andersson J.O."/>
        </authorList>
    </citation>
    <scope>NUCLEOTIDE SEQUENCE</scope>
    <source>
        <strain evidence="5">PC1</strain>
    </source>
</reference>
<dbReference type="PANTHER" id="PTHR19924:SF26">
    <property type="entry name" value="U3 SMALL NUCLEOLAR RNA-ASSOCIATED PROTEIN 15 HOMOLOG"/>
    <property type="match status" value="1"/>
</dbReference>
<evidence type="ECO:0000313" key="5">
    <source>
        <dbReference type="EMBL" id="JAP94877.1"/>
    </source>
</evidence>
<evidence type="ECO:0000256" key="4">
    <source>
        <dbReference type="ARBA" id="ARBA00023242"/>
    </source>
</evidence>
<gene>
    <name evidence="5" type="ORF">TPC1_12312</name>
</gene>
<comment type="subcellular location">
    <subcellularLocation>
        <location evidence="1">Nucleus</location>
        <location evidence="1">Nucleolus</location>
    </subcellularLocation>
</comment>
<sequence>LSIPQTSHKATRKTFYKNEIQVNQPIQHICSKEKLTIISAGTQIHEFDNESLEIKQKMNRGKSVMNFSDIRKDTELIVSAEEQGSIICTIKSTHSMLKRFYGLRASATVAKFTPDGYSVIAGNAAGKLILWDLPTATTQFAVNLSADKITDICFLDTESAVIATLDSYLTIINFRVPLIEKGASEAKEKPAMCSYLIKQIKIDHKPTLIYLYQSFLFVVAGDFVLKFDNQLNLLCKSQQIIKGITSLQQAQNLLVASGNDGTLRQFDMNLQNHQIIYQANSQINSFAITENGHYLLGTSQPVLTVLTTSKQDKKLTERQIFTKKQLEPRQGIDTFIQIQVKPHLTQQCSKMIFKANYPQAVEQSTNFEETVGVLRELEYLGQRQLEQGLIGMSDDRKIEFYKQVVVGMETEYRGLLLRCLTRQIELTQGAMSGIVMQELIKCRQEMKKWLEIIQE</sequence>
<keyword evidence="3" id="KW-0677">Repeat</keyword>
<evidence type="ECO:0000256" key="3">
    <source>
        <dbReference type="ARBA" id="ARBA00022737"/>
    </source>
</evidence>
<dbReference type="GO" id="GO:0045943">
    <property type="term" value="P:positive regulation of transcription by RNA polymerase I"/>
    <property type="evidence" value="ECO:0007669"/>
    <property type="project" value="TreeGrafter"/>
</dbReference>
<dbReference type="GO" id="GO:0006364">
    <property type="term" value="P:rRNA processing"/>
    <property type="evidence" value="ECO:0007669"/>
    <property type="project" value="TreeGrafter"/>
</dbReference>
<evidence type="ECO:0000256" key="1">
    <source>
        <dbReference type="ARBA" id="ARBA00004604"/>
    </source>
</evidence>